<evidence type="ECO:0000259" key="1">
    <source>
        <dbReference type="Pfam" id="PF07796"/>
    </source>
</evidence>
<feature type="domain" description="DUF1638" evidence="1">
    <location>
        <begin position="42"/>
        <end position="216"/>
    </location>
</feature>
<protein>
    <recommendedName>
        <fullName evidence="1">DUF1638 domain-containing protein</fullName>
    </recommendedName>
</protein>
<dbReference type="OrthoDB" id="9787351at2"/>
<dbReference type="KEGG" id="elut:CKA38_04720"/>
<dbReference type="Proteomes" id="UP000244896">
    <property type="component" value="Chromosome"/>
</dbReference>
<name>A0A2U8E1F5_9BACT</name>
<organism evidence="2 3">
    <name type="scientific">Ereboglobus luteus</name>
    <dbReference type="NCBI Taxonomy" id="1796921"/>
    <lineage>
        <taxon>Bacteria</taxon>
        <taxon>Pseudomonadati</taxon>
        <taxon>Verrucomicrobiota</taxon>
        <taxon>Opitutia</taxon>
        <taxon>Opitutales</taxon>
        <taxon>Opitutaceae</taxon>
        <taxon>Ereboglobus</taxon>
    </lineage>
</organism>
<keyword evidence="3" id="KW-1185">Reference proteome</keyword>
<proteinExistence type="predicted"/>
<dbReference type="InterPro" id="IPR012437">
    <property type="entry name" value="DUF1638"/>
</dbReference>
<dbReference type="EMBL" id="CP023004">
    <property type="protein sequence ID" value="AWI08650.1"/>
    <property type="molecule type" value="Genomic_DNA"/>
</dbReference>
<evidence type="ECO:0000313" key="2">
    <source>
        <dbReference type="EMBL" id="AWI08650.1"/>
    </source>
</evidence>
<dbReference type="Pfam" id="PF07796">
    <property type="entry name" value="DUF1638"/>
    <property type="match status" value="1"/>
</dbReference>
<gene>
    <name evidence="2" type="ORF">CKA38_04720</name>
</gene>
<evidence type="ECO:0000313" key="3">
    <source>
        <dbReference type="Proteomes" id="UP000244896"/>
    </source>
</evidence>
<dbReference type="AlphaFoldDB" id="A0A2U8E1F5"/>
<accession>A0A2U8E1F5</accession>
<reference evidence="2 3" key="1">
    <citation type="journal article" date="2018" name="Syst. Appl. Microbiol.">
        <title>Ereboglobus luteus gen. nov. sp. nov. from cockroach guts, and new insights into the oxygen relationship of the genera Opitutus and Didymococcus (Verrucomicrobia: Opitutaceae).</title>
        <authorList>
            <person name="Tegtmeier D."/>
            <person name="Belitz A."/>
            <person name="Radek R."/>
            <person name="Heimerl T."/>
            <person name="Brune A."/>
        </authorList>
    </citation>
    <scope>NUCLEOTIDE SEQUENCE [LARGE SCALE GENOMIC DNA]</scope>
    <source>
        <strain evidence="2 3">Ho45</strain>
    </source>
</reference>
<sequence>MVGLLTMPQNSPRIAVIACSVLEDEVDHFARGLPHVKVIEYLPQLLHNEPVRLRAELQAAVERCEANPAVDAIVLAYGLCSRGVEGLRHARCPLVIARAHDCVTLYLGSKERYSEYLKNYPGTYWYSPGWIKAHAPPGPDRDAYLREEYAKQFEPEDVEYLVEQERLWTAHYDRAAYIGLGAGEKPEQVEYTKQCAACLGWVFDHVRGDESLMRDLFAGPDKWDAERFLIVPPNHGIQLTADDSVIKAVPLEESK</sequence>